<reference evidence="3" key="1">
    <citation type="submission" date="2015-11" db="EMBL/GenBank/DDBJ databases">
        <authorList>
            <consortium name="International Coturnix japonica Genome Analysis Consortium"/>
            <person name="Warren W."/>
            <person name="Burt D.W."/>
            <person name="Antin P.B."/>
            <person name="Lanford R."/>
            <person name="Gros J."/>
            <person name="Wilson R.K."/>
        </authorList>
    </citation>
    <scope>NUCLEOTIDE SEQUENCE [LARGE SCALE GENOMIC DNA]</scope>
</reference>
<dbReference type="GeneID" id="107323034"/>
<evidence type="ECO:0000313" key="3">
    <source>
        <dbReference type="Ensembl" id="ENSCJPP00005005538.1"/>
    </source>
</evidence>
<feature type="domain" description="Lipid-binding serum glycoprotein C-terminal" evidence="2">
    <location>
        <begin position="276"/>
        <end position="464"/>
    </location>
</feature>
<reference evidence="3" key="2">
    <citation type="submission" date="2025-08" db="UniProtKB">
        <authorList>
            <consortium name="Ensembl"/>
        </authorList>
    </citation>
    <scope>IDENTIFICATION</scope>
</reference>
<dbReference type="PANTHER" id="PTHR46019:SF4">
    <property type="entry name" value="BPI FOLD-CONTAINING FAMILY B MEMBER 4"/>
    <property type="match status" value="1"/>
</dbReference>
<dbReference type="InterPro" id="IPR017943">
    <property type="entry name" value="Bactericidal_perm-incr_a/b_dom"/>
</dbReference>
<dbReference type="Pfam" id="PF02886">
    <property type="entry name" value="LBP_BPI_CETP_C"/>
    <property type="match status" value="1"/>
</dbReference>
<dbReference type="Pfam" id="PF01273">
    <property type="entry name" value="LBP_BPI_CETP"/>
    <property type="match status" value="1"/>
</dbReference>
<evidence type="ECO:0000313" key="4">
    <source>
        <dbReference type="Proteomes" id="UP000694412"/>
    </source>
</evidence>
<keyword evidence="4" id="KW-1185">Reference proteome</keyword>
<dbReference type="RefSeq" id="XP_015737210.1">
    <property type="nucleotide sequence ID" value="XM_015881724.2"/>
</dbReference>
<gene>
    <name evidence="3" type="primary">LOC107323034</name>
</gene>
<evidence type="ECO:0000259" key="2">
    <source>
        <dbReference type="SMART" id="SM00329"/>
    </source>
</evidence>
<dbReference type="OrthoDB" id="9831346at2759"/>
<dbReference type="Gene3D" id="3.15.20.10">
    <property type="entry name" value="Bactericidal permeability-increasing protein, domain 2"/>
    <property type="match status" value="1"/>
</dbReference>
<dbReference type="SMART" id="SM00329">
    <property type="entry name" value="BPI2"/>
    <property type="match status" value="1"/>
</dbReference>
<dbReference type="KEGG" id="cjo:107323034"/>
<dbReference type="Ensembl" id="ENSCJPT00005008973.1">
    <property type="protein sequence ID" value="ENSCJPP00005005538.1"/>
    <property type="gene ID" value="ENSCJPG00005005281.1"/>
</dbReference>
<dbReference type="AlphaFoldDB" id="A0A8C2SYM0"/>
<dbReference type="InterPro" id="IPR051660">
    <property type="entry name" value="BPI_fold-BPI/LBP"/>
</dbReference>
<protein>
    <recommendedName>
        <fullName evidence="2">Lipid-binding serum glycoprotein C-terminal domain-containing protein</fullName>
    </recommendedName>
</protein>
<dbReference type="SUPFAM" id="SSF55394">
    <property type="entry name" value="Bactericidal permeability-increasing protein, BPI"/>
    <property type="match status" value="2"/>
</dbReference>
<organism evidence="3 4">
    <name type="scientific">Coturnix japonica</name>
    <name type="common">Japanese quail</name>
    <name type="synonym">Coturnix coturnix japonica</name>
    <dbReference type="NCBI Taxonomy" id="93934"/>
    <lineage>
        <taxon>Eukaryota</taxon>
        <taxon>Metazoa</taxon>
        <taxon>Chordata</taxon>
        <taxon>Craniata</taxon>
        <taxon>Vertebrata</taxon>
        <taxon>Euteleostomi</taxon>
        <taxon>Archelosauria</taxon>
        <taxon>Archosauria</taxon>
        <taxon>Dinosauria</taxon>
        <taxon>Saurischia</taxon>
        <taxon>Theropoda</taxon>
        <taxon>Coelurosauria</taxon>
        <taxon>Aves</taxon>
        <taxon>Neognathae</taxon>
        <taxon>Galloanserae</taxon>
        <taxon>Galliformes</taxon>
        <taxon>Phasianidae</taxon>
        <taxon>Perdicinae</taxon>
        <taxon>Coturnix</taxon>
    </lineage>
</organism>
<dbReference type="Proteomes" id="UP000694412">
    <property type="component" value="Chromosome 20"/>
</dbReference>
<accession>A0A8C2SYM0</accession>
<dbReference type="InterPro" id="IPR001124">
    <property type="entry name" value="Lipid-bd_serum_glycop_C"/>
</dbReference>
<dbReference type="GeneTree" id="ENSGT01100000263546"/>
<proteinExistence type="predicted"/>
<name>A0A8C2SYM0_COTJA</name>
<reference evidence="3" key="3">
    <citation type="submission" date="2025-09" db="UniProtKB">
        <authorList>
            <consortium name="Ensembl"/>
        </authorList>
    </citation>
    <scope>IDENTIFICATION</scope>
</reference>
<keyword evidence="1" id="KW-0732">Signal</keyword>
<feature type="signal peptide" evidence="1">
    <location>
        <begin position="1"/>
        <end position="21"/>
    </location>
</feature>
<dbReference type="PANTHER" id="PTHR46019">
    <property type="entry name" value="BPI FOLD-CONTAINING FAMILY B MEMBER 4-RELATED"/>
    <property type="match status" value="1"/>
</dbReference>
<sequence length="464" mass="49732">MKPLKLFGMFFFCGLLSPTRGSLSGLSCAISTRAIQQVMSDTMVKSGLFQKHLQDLVLPNIMSDGGLLNAPTIITGLHLERCRMPTLSVALLHGIGMQLAINVRLDLSGNCLIGLLSEVVFISLDVTITTNIKCTNFELGAFQVIVDDCFCILGAVKIKLLSGLLSLSVHDIVLNHLTATLPGLLCPVLDIVLKIVNIQLVGTLDVVVPIGSKGTVHFHPAGPPFTSGSSLMMDLDGTVQQMGGSIIPHDSYASALPPLVDGLLVDSLMAICMRQGLLSSMLALLLQISPHIFPCTPEAFSEANQLRDSITALYPTGCTSCPAASPLSIRVEAVGKPLIQLEPNKATIELTVMIQVFINSPDGPIINLLVLRADLVLNVRLSISRGSLVLALSLGRLALLLESSDVGIRDISNLKPQFFKLLVETYMPLLNAAVTPGLPVPNLFKIPMTRMHFQILKGMLVILL</sequence>
<evidence type="ECO:0000256" key="1">
    <source>
        <dbReference type="SAM" id="SignalP"/>
    </source>
</evidence>
<feature type="chain" id="PRO_5034483491" description="Lipid-binding serum glycoprotein C-terminal domain-containing protein" evidence="1">
    <location>
        <begin position="22"/>
        <end position="464"/>
    </location>
</feature>
<dbReference type="InterPro" id="IPR017942">
    <property type="entry name" value="Lipid-bd_serum_glycop_N"/>
</dbReference>
<dbReference type="GO" id="GO:0008289">
    <property type="term" value="F:lipid binding"/>
    <property type="evidence" value="ECO:0007669"/>
    <property type="project" value="InterPro"/>
</dbReference>
<dbReference type="Gene3D" id="3.15.10.10">
    <property type="entry name" value="Bactericidal permeability-increasing protein, domain 1"/>
    <property type="match status" value="1"/>
</dbReference>